<keyword evidence="3" id="KW-1185">Reference proteome</keyword>
<accession>A0A9W6U6E9</accession>
<dbReference type="AlphaFoldDB" id="A0A9W6U6E9"/>
<dbReference type="PANTHER" id="PTHR15967:SF0">
    <property type="entry name" value="E2F-ASSOCIATED PHOSPHOPROTEIN"/>
    <property type="match status" value="1"/>
</dbReference>
<dbReference type="Proteomes" id="UP001165083">
    <property type="component" value="Unassembled WGS sequence"/>
</dbReference>
<sequence>MVCERYAAIVAIIAVMNGLISLLFVHRASRHATYTNQYRATAAMNCRVKKDEILTYTSEGSRVPASLPFHKRQNLVSDNKAGWSTSGQQIARLLQDDEFYPVACSDCGTMVGVFDKEQQYHFFNALPSNC</sequence>
<evidence type="ECO:0000313" key="3">
    <source>
        <dbReference type="Proteomes" id="UP001165083"/>
    </source>
</evidence>
<dbReference type="OrthoDB" id="122464at2759"/>
<comment type="caution">
    <text evidence="2">The sequence shown here is derived from an EMBL/GenBank/DDBJ whole genome shotgun (WGS) entry which is preliminary data.</text>
</comment>
<keyword evidence="1" id="KW-0472">Membrane</keyword>
<dbReference type="PANTHER" id="PTHR15967">
    <property type="entry name" value="E2F-ASSOCIATED PHOSPHOPROTEIN"/>
    <property type="match status" value="1"/>
</dbReference>
<dbReference type="EMBL" id="BSXW01000596">
    <property type="protein sequence ID" value="GMF26231.1"/>
    <property type="molecule type" value="Genomic_DNA"/>
</dbReference>
<reference evidence="2" key="1">
    <citation type="submission" date="2023-04" db="EMBL/GenBank/DDBJ databases">
        <title>Phytophthora lilii NBRC 32176.</title>
        <authorList>
            <person name="Ichikawa N."/>
            <person name="Sato H."/>
            <person name="Tonouchi N."/>
        </authorList>
    </citation>
    <scope>NUCLEOTIDE SEQUENCE</scope>
    <source>
        <strain evidence="2">NBRC 32176</strain>
    </source>
</reference>
<gene>
    <name evidence="2" type="ORF">Plil01_001090300</name>
</gene>
<dbReference type="InterPro" id="IPR019370">
    <property type="entry name" value="E2F-assoc_phosphoprotein"/>
</dbReference>
<keyword evidence="1" id="KW-1133">Transmembrane helix</keyword>
<keyword evidence="1" id="KW-0812">Transmembrane</keyword>
<proteinExistence type="predicted"/>
<evidence type="ECO:0000313" key="2">
    <source>
        <dbReference type="EMBL" id="GMF26231.1"/>
    </source>
</evidence>
<evidence type="ECO:0000256" key="1">
    <source>
        <dbReference type="SAM" id="Phobius"/>
    </source>
</evidence>
<dbReference type="GO" id="GO:0005634">
    <property type="term" value="C:nucleus"/>
    <property type="evidence" value="ECO:0007669"/>
    <property type="project" value="TreeGrafter"/>
</dbReference>
<protein>
    <submittedName>
        <fullName evidence="2">Unnamed protein product</fullName>
    </submittedName>
</protein>
<feature type="transmembrane region" description="Helical" evidence="1">
    <location>
        <begin position="6"/>
        <end position="25"/>
    </location>
</feature>
<organism evidence="2 3">
    <name type="scientific">Phytophthora lilii</name>
    <dbReference type="NCBI Taxonomy" id="2077276"/>
    <lineage>
        <taxon>Eukaryota</taxon>
        <taxon>Sar</taxon>
        <taxon>Stramenopiles</taxon>
        <taxon>Oomycota</taxon>
        <taxon>Peronosporomycetes</taxon>
        <taxon>Peronosporales</taxon>
        <taxon>Peronosporaceae</taxon>
        <taxon>Phytophthora</taxon>
    </lineage>
</organism>
<dbReference type="Pfam" id="PF10238">
    <property type="entry name" value="Eapp_C"/>
    <property type="match status" value="1"/>
</dbReference>
<name>A0A9W6U6E9_9STRA</name>